<protein>
    <submittedName>
        <fullName evidence="2">Uncharacterized protein</fullName>
    </submittedName>
</protein>
<evidence type="ECO:0000256" key="1">
    <source>
        <dbReference type="SAM" id="Phobius"/>
    </source>
</evidence>
<reference evidence="2 3" key="1">
    <citation type="submission" date="2017-09" db="EMBL/GenBank/DDBJ databases">
        <authorList>
            <consortium name="International Durum Wheat Genome Sequencing Consortium (IDWGSC)"/>
            <person name="Milanesi L."/>
        </authorList>
    </citation>
    <scope>NUCLEOTIDE SEQUENCE [LARGE SCALE GENOMIC DNA]</scope>
    <source>
        <strain evidence="3">cv. Svevo</strain>
    </source>
</reference>
<dbReference type="GO" id="GO:0030276">
    <property type="term" value="F:clathrin binding"/>
    <property type="evidence" value="ECO:0007669"/>
    <property type="project" value="TreeGrafter"/>
</dbReference>
<feature type="transmembrane region" description="Helical" evidence="1">
    <location>
        <begin position="72"/>
        <end position="94"/>
    </location>
</feature>
<dbReference type="Gene3D" id="1.10.287.110">
    <property type="entry name" value="DnaJ domain"/>
    <property type="match status" value="1"/>
</dbReference>
<feature type="transmembrane region" description="Helical" evidence="1">
    <location>
        <begin position="44"/>
        <end position="66"/>
    </location>
</feature>
<gene>
    <name evidence="2" type="ORF">TRITD_3Bv1G134450</name>
</gene>
<dbReference type="GO" id="GO:0072583">
    <property type="term" value="P:clathrin-dependent endocytosis"/>
    <property type="evidence" value="ECO:0007669"/>
    <property type="project" value="TreeGrafter"/>
</dbReference>
<dbReference type="Gramene" id="TRITD3Bv1G134450.7">
    <property type="protein sequence ID" value="TRITD3Bv1G134450.7"/>
    <property type="gene ID" value="TRITD3Bv1G134450"/>
</dbReference>
<proteinExistence type="predicted"/>
<evidence type="ECO:0000313" key="2">
    <source>
        <dbReference type="EMBL" id="VAH77778.1"/>
    </source>
</evidence>
<dbReference type="EMBL" id="LT934116">
    <property type="protein sequence ID" value="VAH77778.1"/>
    <property type="molecule type" value="Genomic_DNA"/>
</dbReference>
<keyword evidence="3" id="KW-1185">Reference proteome</keyword>
<name>A0A9R1QHW4_TRITD</name>
<dbReference type="GO" id="GO:0031982">
    <property type="term" value="C:vesicle"/>
    <property type="evidence" value="ECO:0007669"/>
    <property type="project" value="TreeGrafter"/>
</dbReference>
<dbReference type="PANTHER" id="PTHR23172:SF100">
    <property type="entry name" value="OS01G0634300 PROTEIN"/>
    <property type="match status" value="1"/>
</dbReference>
<dbReference type="InterPro" id="IPR036869">
    <property type="entry name" value="J_dom_sf"/>
</dbReference>
<organism evidence="2 3">
    <name type="scientific">Triticum turgidum subsp. durum</name>
    <name type="common">Durum wheat</name>
    <name type="synonym">Triticum durum</name>
    <dbReference type="NCBI Taxonomy" id="4567"/>
    <lineage>
        <taxon>Eukaryota</taxon>
        <taxon>Viridiplantae</taxon>
        <taxon>Streptophyta</taxon>
        <taxon>Embryophyta</taxon>
        <taxon>Tracheophyta</taxon>
        <taxon>Spermatophyta</taxon>
        <taxon>Magnoliopsida</taxon>
        <taxon>Liliopsida</taxon>
        <taxon>Poales</taxon>
        <taxon>Poaceae</taxon>
        <taxon>BOP clade</taxon>
        <taxon>Pooideae</taxon>
        <taxon>Triticodae</taxon>
        <taxon>Triticeae</taxon>
        <taxon>Triticinae</taxon>
        <taxon>Triticum</taxon>
    </lineage>
</organism>
<dbReference type="AlphaFoldDB" id="A0A9R1QHW4"/>
<dbReference type="Proteomes" id="UP000324705">
    <property type="component" value="Chromosome 3B"/>
</dbReference>
<dbReference type="GO" id="GO:0072318">
    <property type="term" value="P:clathrin coat disassembly"/>
    <property type="evidence" value="ECO:0007669"/>
    <property type="project" value="TreeGrafter"/>
</dbReference>
<dbReference type="GO" id="GO:0005737">
    <property type="term" value="C:cytoplasm"/>
    <property type="evidence" value="ECO:0007669"/>
    <property type="project" value="TreeGrafter"/>
</dbReference>
<keyword evidence="1" id="KW-0472">Membrane</keyword>
<sequence>MRDMLTQREQTEKHRLAEFLDPEVKRWSNGKEGNLRALLSTLQYVRILTYMTSVSTIFSLLLLLLNFAEPCIPFACPFSVLGYILLLTSSKLCAKLISGNLRNDFESWELPLITQLQK</sequence>
<dbReference type="SUPFAM" id="SSF46565">
    <property type="entry name" value="Chaperone J-domain"/>
    <property type="match status" value="1"/>
</dbReference>
<evidence type="ECO:0000313" key="3">
    <source>
        <dbReference type="Proteomes" id="UP000324705"/>
    </source>
</evidence>
<keyword evidence="1" id="KW-0812">Transmembrane</keyword>
<accession>A0A9R1QHW4</accession>
<keyword evidence="1" id="KW-1133">Transmembrane helix</keyword>
<dbReference type="PANTHER" id="PTHR23172">
    <property type="entry name" value="AUXILIN/CYCLIN G-ASSOCIATED KINASE-RELATED"/>
    <property type="match status" value="1"/>
</dbReference>